<evidence type="ECO:0000313" key="8">
    <source>
        <dbReference type="WormBase" id="SRAE_2000407900"/>
    </source>
</evidence>
<reference evidence="5 6" key="1">
    <citation type="submission" date="2014-09" db="EMBL/GenBank/DDBJ databases">
        <authorList>
            <person name="Martin A.A."/>
        </authorList>
    </citation>
    <scope>NUCLEOTIDE SEQUENCE</scope>
    <source>
        <strain evidence="6">ED321</strain>
        <strain evidence="5">ED321 Heterogonic</strain>
    </source>
</reference>
<keyword evidence="3" id="KW-1015">Disulfide bond</keyword>
<dbReference type="GeneID" id="36381800"/>
<dbReference type="Gene3D" id="2.40.50.120">
    <property type="match status" value="1"/>
</dbReference>
<dbReference type="Proteomes" id="UP000035682">
    <property type="component" value="Unplaced"/>
</dbReference>
<keyword evidence="6" id="KW-1185">Reference proteome</keyword>
<reference evidence="7" key="2">
    <citation type="submission" date="2020-12" db="UniProtKB">
        <authorList>
            <consortium name="WormBaseParasite"/>
        </authorList>
    </citation>
    <scope>IDENTIFICATION</scope>
</reference>
<dbReference type="InterPro" id="IPR008993">
    <property type="entry name" value="TIMP-like_OB-fold"/>
</dbReference>
<protein>
    <submittedName>
        <fullName evidence="5">Netrin domain and Proteinase inhibitor I35, tissue inhibitor of metalloproteinase family and Tissue inhibitor of metalloproteinases-like, OB-fold domain-containing protein</fullName>
    </submittedName>
</protein>
<dbReference type="GO" id="GO:0031012">
    <property type="term" value="C:extracellular matrix"/>
    <property type="evidence" value="ECO:0007669"/>
    <property type="project" value="TreeGrafter"/>
</dbReference>
<proteinExistence type="predicted"/>
<dbReference type="OrthoDB" id="5792739at2759"/>
<gene>
    <name evidence="5 7 8" type="ORF">SRAE_2000407900</name>
</gene>
<dbReference type="InterPro" id="IPR001820">
    <property type="entry name" value="TIMP"/>
</dbReference>
<accession>A0A090LPG4</accession>
<dbReference type="AlphaFoldDB" id="A0A090LPG4"/>
<evidence type="ECO:0000313" key="7">
    <source>
        <dbReference type="WBParaSite" id="SRAE_2000407900.1"/>
    </source>
</evidence>
<evidence type="ECO:0000259" key="4">
    <source>
        <dbReference type="PROSITE" id="PS50189"/>
    </source>
</evidence>
<dbReference type="WormBase" id="SRAE_2000407900">
    <property type="protein sequence ID" value="SRP01589"/>
    <property type="gene ID" value="WBGene00264307"/>
</dbReference>
<dbReference type="GO" id="GO:0008191">
    <property type="term" value="F:metalloendopeptidase inhibitor activity"/>
    <property type="evidence" value="ECO:0007669"/>
    <property type="project" value="InterPro"/>
</dbReference>
<dbReference type="RefSeq" id="XP_024508630.1">
    <property type="nucleotide sequence ID" value="XM_024642905.1"/>
</dbReference>
<sequence>MTSKEIYCQSDFVSKAKILDKIPRISSNDTIKNQNIRGITYKVKHLQILKKDSTKPFPNEIITASNSALCGVNWLEVGKEYYLLGDQEKNSLFIESSFELNVFNHIQIKKKNSNNYYESNTKMNEIINEKVNDNNYETTKNAKCIYCKKLRDFEGWD</sequence>
<dbReference type="WBParaSite" id="SRAE_2000407900.1">
    <property type="protein sequence ID" value="SRAE_2000407900.1"/>
    <property type="gene ID" value="WBGene00264307"/>
</dbReference>
<dbReference type="Pfam" id="PF00965">
    <property type="entry name" value="TIMP"/>
    <property type="match status" value="1"/>
</dbReference>
<dbReference type="GO" id="GO:0002020">
    <property type="term" value="F:protease binding"/>
    <property type="evidence" value="ECO:0007669"/>
    <property type="project" value="TreeGrafter"/>
</dbReference>
<dbReference type="STRING" id="34506.A0A090LPG4"/>
<dbReference type="CTD" id="36381800"/>
<dbReference type="SUPFAM" id="SSF50242">
    <property type="entry name" value="TIMP-like"/>
    <property type="match status" value="1"/>
</dbReference>
<evidence type="ECO:0000256" key="1">
    <source>
        <dbReference type="ARBA" id="ARBA00004613"/>
    </source>
</evidence>
<keyword evidence="2" id="KW-0964">Secreted</keyword>
<name>A0A090LPG4_STRRB</name>
<dbReference type="PROSITE" id="PS50189">
    <property type="entry name" value="NTR"/>
    <property type="match status" value="1"/>
</dbReference>
<dbReference type="InterPro" id="IPR001134">
    <property type="entry name" value="Netrin_domain"/>
</dbReference>
<dbReference type="GO" id="GO:0051045">
    <property type="term" value="P:negative regulation of membrane protein ectodomain proteolysis"/>
    <property type="evidence" value="ECO:0007669"/>
    <property type="project" value="TreeGrafter"/>
</dbReference>
<organism evidence="5">
    <name type="scientific">Strongyloides ratti</name>
    <name type="common">Parasitic roundworm</name>
    <dbReference type="NCBI Taxonomy" id="34506"/>
    <lineage>
        <taxon>Eukaryota</taxon>
        <taxon>Metazoa</taxon>
        <taxon>Ecdysozoa</taxon>
        <taxon>Nematoda</taxon>
        <taxon>Chromadorea</taxon>
        <taxon>Rhabditida</taxon>
        <taxon>Tylenchina</taxon>
        <taxon>Panagrolaimomorpha</taxon>
        <taxon>Strongyloidoidea</taxon>
        <taxon>Strongyloididae</taxon>
        <taxon>Strongyloides</taxon>
    </lineage>
</organism>
<feature type="domain" description="NTR" evidence="4">
    <location>
        <begin position="1"/>
        <end position="144"/>
    </location>
</feature>
<comment type="subcellular location">
    <subcellularLocation>
        <location evidence="1">Secreted</location>
    </subcellularLocation>
</comment>
<evidence type="ECO:0000313" key="6">
    <source>
        <dbReference type="Proteomes" id="UP000035682"/>
    </source>
</evidence>
<dbReference type="PANTHER" id="PTHR11844">
    <property type="entry name" value="METALLOPROTEASE INHIBITOR"/>
    <property type="match status" value="1"/>
</dbReference>
<evidence type="ECO:0000256" key="3">
    <source>
        <dbReference type="ARBA" id="ARBA00023157"/>
    </source>
</evidence>
<evidence type="ECO:0000313" key="5">
    <source>
        <dbReference type="EMBL" id="CEF69430.1"/>
    </source>
</evidence>
<dbReference type="EMBL" id="LN609529">
    <property type="protein sequence ID" value="CEF69430.1"/>
    <property type="molecule type" value="Genomic_DNA"/>
</dbReference>
<evidence type="ECO:0000256" key="2">
    <source>
        <dbReference type="ARBA" id="ARBA00022525"/>
    </source>
</evidence>
<dbReference type="GO" id="GO:0005615">
    <property type="term" value="C:extracellular space"/>
    <property type="evidence" value="ECO:0007669"/>
    <property type="project" value="TreeGrafter"/>
</dbReference>
<dbReference type="PANTHER" id="PTHR11844:SF25">
    <property type="entry name" value="NTR DOMAIN-CONTAINING PROTEIN"/>
    <property type="match status" value="1"/>
</dbReference>